<dbReference type="AlphaFoldDB" id="A0A6C0AWQ3"/>
<sequence>MNKLYMNLSTKHQIIKPTKNDIKQNIIMPKIPLRNMLGRIQGVSRGCKACGK</sequence>
<proteinExistence type="predicted"/>
<accession>A0A6C0AWQ3</accession>
<name>A0A6C0AWQ3_9ZZZZ</name>
<evidence type="ECO:0000313" key="1">
    <source>
        <dbReference type="EMBL" id="QHS84254.1"/>
    </source>
</evidence>
<protein>
    <submittedName>
        <fullName evidence="1">Uncharacterized protein</fullName>
    </submittedName>
</protein>
<organism evidence="1">
    <name type="scientific">viral metagenome</name>
    <dbReference type="NCBI Taxonomy" id="1070528"/>
    <lineage>
        <taxon>unclassified sequences</taxon>
        <taxon>metagenomes</taxon>
        <taxon>organismal metagenomes</taxon>
    </lineage>
</organism>
<dbReference type="EMBL" id="MN738776">
    <property type="protein sequence ID" value="QHS84254.1"/>
    <property type="molecule type" value="Genomic_DNA"/>
</dbReference>
<reference evidence="1" key="1">
    <citation type="journal article" date="2020" name="Nature">
        <title>Giant virus diversity and host interactions through global metagenomics.</title>
        <authorList>
            <person name="Schulz F."/>
            <person name="Roux S."/>
            <person name="Paez-Espino D."/>
            <person name="Jungbluth S."/>
            <person name="Walsh D.A."/>
            <person name="Denef V.J."/>
            <person name="McMahon K.D."/>
            <person name="Konstantinidis K.T."/>
            <person name="Eloe-Fadrosh E.A."/>
            <person name="Kyrpides N.C."/>
            <person name="Woyke T."/>
        </authorList>
    </citation>
    <scope>NUCLEOTIDE SEQUENCE</scope>
    <source>
        <strain evidence="1">GVMAG-S-ERX555965-48</strain>
    </source>
</reference>